<gene>
    <name evidence="3" type="ORF">QJ521_00025</name>
</gene>
<dbReference type="Gene3D" id="3.40.50.720">
    <property type="entry name" value="NAD(P)-binding Rossmann-like Domain"/>
    <property type="match status" value="1"/>
</dbReference>
<dbReference type="EMBL" id="JASCXW010000001">
    <property type="protein sequence ID" value="MDI6451934.1"/>
    <property type="molecule type" value="Genomic_DNA"/>
</dbReference>
<dbReference type="SUPFAM" id="SSF55347">
    <property type="entry name" value="Glyceraldehyde-3-phosphate dehydrogenase-like, C-terminal domain"/>
    <property type="match status" value="1"/>
</dbReference>
<dbReference type="Pfam" id="PF22725">
    <property type="entry name" value="GFO_IDH_MocA_C3"/>
    <property type="match status" value="1"/>
</dbReference>
<dbReference type="Pfam" id="PF01408">
    <property type="entry name" value="GFO_IDH_MocA"/>
    <property type="match status" value="1"/>
</dbReference>
<comment type="caution">
    <text evidence="3">The sequence shown here is derived from an EMBL/GenBank/DDBJ whole genome shotgun (WGS) entry which is preliminary data.</text>
</comment>
<dbReference type="RefSeq" id="WP_282838312.1">
    <property type="nucleotide sequence ID" value="NZ_JASCXW010000001.1"/>
</dbReference>
<keyword evidence="4" id="KW-1185">Reference proteome</keyword>
<reference evidence="3" key="1">
    <citation type="submission" date="2023-05" db="EMBL/GenBank/DDBJ databases">
        <title>Mariniplasma microaerophilum sp. nov., a novel anaerobic mollicute isolated from terrestrial mud volcano, Taman Peninsula, Russia.</title>
        <authorList>
            <person name="Khomyakova M.A."/>
            <person name="Merkel A.Y."/>
            <person name="Slobodkin A.I."/>
        </authorList>
    </citation>
    <scope>NUCLEOTIDE SEQUENCE</scope>
    <source>
        <strain evidence="3">M4Ah</strain>
    </source>
</reference>
<dbReference type="Proteomes" id="UP001431532">
    <property type="component" value="Unassembled WGS sequence"/>
</dbReference>
<dbReference type="AlphaFoldDB" id="A0AAW6U5T9"/>
<evidence type="ECO:0000259" key="2">
    <source>
        <dbReference type="Pfam" id="PF22725"/>
    </source>
</evidence>
<proteinExistence type="predicted"/>
<protein>
    <submittedName>
        <fullName evidence="3">Gfo/Idh/MocA family oxidoreductase</fullName>
    </submittedName>
</protein>
<dbReference type="InterPro" id="IPR052515">
    <property type="entry name" value="Gfo/Idh/MocA_Oxidoreductase"/>
</dbReference>
<dbReference type="Gene3D" id="3.30.360.10">
    <property type="entry name" value="Dihydrodipicolinate Reductase, domain 2"/>
    <property type="match status" value="1"/>
</dbReference>
<evidence type="ECO:0000313" key="4">
    <source>
        <dbReference type="Proteomes" id="UP001431532"/>
    </source>
</evidence>
<evidence type="ECO:0000313" key="3">
    <source>
        <dbReference type="EMBL" id="MDI6451934.1"/>
    </source>
</evidence>
<accession>A0AAW6U5T9</accession>
<feature type="domain" description="GFO/IDH/MocA-like oxidoreductase" evidence="2">
    <location>
        <begin position="135"/>
        <end position="270"/>
    </location>
</feature>
<dbReference type="SUPFAM" id="SSF51735">
    <property type="entry name" value="NAD(P)-binding Rossmann-fold domains"/>
    <property type="match status" value="1"/>
</dbReference>
<evidence type="ECO:0000259" key="1">
    <source>
        <dbReference type="Pfam" id="PF01408"/>
    </source>
</evidence>
<dbReference type="GO" id="GO:0000166">
    <property type="term" value="F:nucleotide binding"/>
    <property type="evidence" value="ECO:0007669"/>
    <property type="project" value="InterPro"/>
</dbReference>
<dbReference type="PANTHER" id="PTHR43249:SF1">
    <property type="entry name" value="D-GLUCOSIDE 3-DEHYDROGENASE"/>
    <property type="match status" value="1"/>
</dbReference>
<dbReference type="InterPro" id="IPR036291">
    <property type="entry name" value="NAD(P)-bd_dom_sf"/>
</dbReference>
<name>A0AAW6U5T9_9MOLU</name>
<dbReference type="PANTHER" id="PTHR43249">
    <property type="entry name" value="UDP-N-ACETYL-2-AMINO-2-DEOXY-D-GLUCURONATE OXIDASE"/>
    <property type="match status" value="1"/>
</dbReference>
<dbReference type="InterPro" id="IPR055170">
    <property type="entry name" value="GFO_IDH_MocA-like_dom"/>
</dbReference>
<feature type="domain" description="Gfo/Idh/MocA-like oxidoreductase N-terminal" evidence="1">
    <location>
        <begin position="3"/>
        <end position="125"/>
    </location>
</feature>
<sequence length="357" mass="39588">MKLKIGIIGCGAIATAKHLPALSKLKNVEVVAFCDLILEKASHLAKKYGTKNAMITTDYQQVMNNSEIDVIHVCTPNNSHAEISIAALNHGKHVMCEKPMAKTYEEAKAMYEASLKNNKQLSVSYQNRFRADTIYLKKLCESNYLGEIYYAKAKALRRRAVPTWGVFLDEQKQGGGPLIDVATHALDLTLWLMNNYEVDYVVGTTYHKLSRIENAANEWGSWDPKKFTVEDSGFGFVKMRNGATIVIESSWALNTLDIGEAKTTLCGTQAGADMENGLSINGEEHGQLYTKKIEFGSAGIDFNDGGSKEPHDVEAKLWIDSIVNQTKCVVQPYEALVVTQILEAIYKSSKTGKPVYF</sequence>
<dbReference type="InterPro" id="IPR000683">
    <property type="entry name" value="Gfo/Idh/MocA-like_OxRdtase_N"/>
</dbReference>
<organism evidence="3 4">
    <name type="scientific">Peloplasma aerotolerans</name>
    <dbReference type="NCBI Taxonomy" id="3044389"/>
    <lineage>
        <taxon>Bacteria</taxon>
        <taxon>Bacillati</taxon>
        <taxon>Mycoplasmatota</taxon>
        <taxon>Mollicutes</taxon>
        <taxon>Acholeplasmatales</taxon>
        <taxon>Acholeplasmataceae</taxon>
        <taxon>Peloplasma</taxon>
    </lineage>
</organism>